<evidence type="ECO:0000313" key="6">
    <source>
        <dbReference type="EMBL" id="KAG7306419.1"/>
    </source>
</evidence>
<name>A0ABQ7QMG3_PLUXY</name>
<dbReference type="SUPFAM" id="SSF53474">
    <property type="entry name" value="alpha/beta-Hydrolases"/>
    <property type="match status" value="1"/>
</dbReference>
<dbReference type="PRINTS" id="PR00821">
    <property type="entry name" value="TAGLIPASE"/>
</dbReference>
<dbReference type="InterPro" id="IPR033906">
    <property type="entry name" value="Lipase_N"/>
</dbReference>
<dbReference type="Proteomes" id="UP000823941">
    <property type="component" value="Chromosome 12"/>
</dbReference>
<keyword evidence="3" id="KW-0964">Secreted</keyword>
<dbReference type="EMBL" id="JAHIBW010000012">
    <property type="protein sequence ID" value="KAG7306419.1"/>
    <property type="molecule type" value="Genomic_DNA"/>
</dbReference>
<evidence type="ECO:0000256" key="2">
    <source>
        <dbReference type="ARBA" id="ARBA00010701"/>
    </source>
</evidence>
<evidence type="ECO:0000313" key="7">
    <source>
        <dbReference type="Proteomes" id="UP000823941"/>
    </source>
</evidence>
<sequence length="347" mass="38608">MIDQLAQHTPPFYRLKDIALEYEHIYGPLYGKEWVLMAGDDGNPYYVNLTSDDAADDGQRGMFTPEIYFNLFTRQNTDEAELLVPCNGNVESEHFDKENDVKVITHGWMSGGSTEWLKQMKDAYLRTSSLNVIVVDWGEYAKNVIYPVPAKKTNKVGMEIAKLLDALSQSYGVNGSRVHLIGHSLGAQVMGYAGEYSSNRVSRITGLDPARPLFELPEMGASRRLDPSDAEFVDVIHTCAGVYGYLMSHGHADFYPNDGRPSQPGCEGIQYIIEACSHGRSVQYYIESIGSSNSFVSTQCSSYDDYIDGSCQDNAKNHMGAYADSTMAGDFYLQTNAEPRYSKDSDD</sequence>
<proteinExistence type="inferred from homology"/>
<dbReference type="Gene3D" id="3.40.50.1820">
    <property type="entry name" value="alpha/beta hydrolase"/>
    <property type="match status" value="1"/>
</dbReference>
<dbReference type="InterPro" id="IPR029058">
    <property type="entry name" value="AB_hydrolase_fold"/>
</dbReference>
<evidence type="ECO:0000259" key="5">
    <source>
        <dbReference type="Pfam" id="PF00151"/>
    </source>
</evidence>
<accession>A0ABQ7QMG3</accession>
<dbReference type="PANTHER" id="PTHR11610:SF178">
    <property type="entry name" value="LIPASE MEMBER H-A-LIKE PROTEIN"/>
    <property type="match status" value="1"/>
</dbReference>
<feature type="domain" description="Lipase" evidence="5">
    <location>
        <begin position="63"/>
        <end position="338"/>
    </location>
</feature>
<reference evidence="6 7" key="1">
    <citation type="submission" date="2021-06" db="EMBL/GenBank/DDBJ databases">
        <title>A haploid diamondback moth (Plutella xylostella L.) genome assembly resolves 31 chromosomes and identifies a diamide resistance mutation.</title>
        <authorList>
            <person name="Ward C.M."/>
            <person name="Perry K.D."/>
            <person name="Baker G."/>
            <person name="Powis K."/>
            <person name="Heckel D.G."/>
            <person name="Baxter S.W."/>
        </authorList>
    </citation>
    <scope>NUCLEOTIDE SEQUENCE [LARGE SCALE GENOMIC DNA]</scope>
    <source>
        <strain evidence="6 7">LV</strain>
        <tissue evidence="6">Single pupa</tissue>
    </source>
</reference>
<dbReference type="InterPro" id="IPR000734">
    <property type="entry name" value="TAG_lipase"/>
</dbReference>
<evidence type="ECO:0000256" key="3">
    <source>
        <dbReference type="ARBA" id="ARBA00022525"/>
    </source>
</evidence>
<organism evidence="6 7">
    <name type="scientific">Plutella xylostella</name>
    <name type="common">Diamondback moth</name>
    <name type="synonym">Plutella maculipennis</name>
    <dbReference type="NCBI Taxonomy" id="51655"/>
    <lineage>
        <taxon>Eukaryota</taxon>
        <taxon>Metazoa</taxon>
        <taxon>Ecdysozoa</taxon>
        <taxon>Arthropoda</taxon>
        <taxon>Hexapoda</taxon>
        <taxon>Insecta</taxon>
        <taxon>Pterygota</taxon>
        <taxon>Neoptera</taxon>
        <taxon>Endopterygota</taxon>
        <taxon>Lepidoptera</taxon>
        <taxon>Glossata</taxon>
        <taxon>Ditrysia</taxon>
        <taxon>Yponomeutoidea</taxon>
        <taxon>Plutellidae</taxon>
        <taxon>Plutella</taxon>
    </lineage>
</organism>
<dbReference type="PANTHER" id="PTHR11610">
    <property type="entry name" value="LIPASE"/>
    <property type="match status" value="1"/>
</dbReference>
<evidence type="ECO:0000256" key="1">
    <source>
        <dbReference type="ARBA" id="ARBA00004613"/>
    </source>
</evidence>
<evidence type="ECO:0000256" key="4">
    <source>
        <dbReference type="RuleBase" id="RU004262"/>
    </source>
</evidence>
<comment type="similarity">
    <text evidence="2 4">Belongs to the AB hydrolase superfamily. Lipase family.</text>
</comment>
<comment type="caution">
    <text evidence="6">The sequence shown here is derived from an EMBL/GenBank/DDBJ whole genome shotgun (WGS) entry which is preliminary data.</text>
</comment>
<comment type="subcellular location">
    <subcellularLocation>
        <location evidence="1">Secreted</location>
    </subcellularLocation>
</comment>
<keyword evidence="7" id="KW-1185">Reference proteome</keyword>
<protein>
    <recommendedName>
        <fullName evidence="5">Lipase domain-containing protein</fullName>
    </recommendedName>
</protein>
<gene>
    <name evidence="6" type="ORF">JYU34_009051</name>
</gene>
<dbReference type="CDD" id="cd00707">
    <property type="entry name" value="Pancreat_lipase_like"/>
    <property type="match status" value="1"/>
</dbReference>
<dbReference type="Pfam" id="PF00151">
    <property type="entry name" value="Lipase"/>
    <property type="match status" value="1"/>
</dbReference>
<dbReference type="InterPro" id="IPR013818">
    <property type="entry name" value="Lipase"/>
</dbReference>